<dbReference type="Gene3D" id="1.10.530.10">
    <property type="match status" value="1"/>
</dbReference>
<dbReference type="EC" id="3.2.1.17" evidence="1"/>
<dbReference type="PRINTS" id="PR00135">
    <property type="entry name" value="LYZLACT"/>
</dbReference>
<name>A0AAN8JDT4_PATCE</name>
<dbReference type="PROSITE" id="PS51348">
    <property type="entry name" value="GLYCOSYL_HYDROL_F22_2"/>
    <property type="match status" value="1"/>
</dbReference>
<proteinExistence type="inferred from homology"/>
<dbReference type="Pfam" id="PF00062">
    <property type="entry name" value="Lys"/>
    <property type="match status" value="1"/>
</dbReference>
<reference evidence="6 7" key="1">
    <citation type="submission" date="2024-01" db="EMBL/GenBank/DDBJ databases">
        <title>The genome of the rayed Mediterranean limpet Patella caerulea (Linnaeus, 1758).</title>
        <authorList>
            <person name="Anh-Thu Weber A."/>
            <person name="Halstead-Nussloch G."/>
        </authorList>
    </citation>
    <scope>NUCLEOTIDE SEQUENCE [LARGE SCALE GENOMIC DNA]</scope>
    <source>
        <strain evidence="6">AATW-2023a</strain>
        <tissue evidence="6">Whole specimen</tissue>
    </source>
</reference>
<evidence type="ECO:0000256" key="4">
    <source>
        <dbReference type="RuleBase" id="RU004440"/>
    </source>
</evidence>
<dbReference type="InterPro" id="IPR001916">
    <property type="entry name" value="Glyco_hydro_22"/>
</dbReference>
<dbReference type="SMART" id="SM00263">
    <property type="entry name" value="LYZ1"/>
    <property type="match status" value="1"/>
</dbReference>
<protein>
    <recommendedName>
        <fullName evidence="1">lysozyme</fullName>
        <ecNumber evidence="1">3.2.1.17</ecNumber>
    </recommendedName>
</protein>
<comment type="similarity">
    <text evidence="4">Belongs to the glycosyl hydrolase 22 family.</text>
</comment>
<dbReference type="GO" id="GO:0042742">
    <property type="term" value="P:defense response to bacterium"/>
    <property type="evidence" value="ECO:0007669"/>
    <property type="project" value="UniProtKB-KW"/>
</dbReference>
<dbReference type="CDD" id="cd16899">
    <property type="entry name" value="LYZ_C_invert"/>
    <property type="match status" value="1"/>
</dbReference>
<dbReference type="SUPFAM" id="SSF53955">
    <property type="entry name" value="Lysozyme-like"/>
    <property type="match status" value="1"/>
</dbReference>
<evidence type="ECO:0000256" key="2">
    <source>
        <dbReference type="ARBA" id="ARBA00022638"/>
    </source>
</evidence>
<dbReference type="EMBL" id="JAZGQO010000010">
    <property type="protein sequence ID" value="KAK6176251.1"/>
    <property type="molecule type" value="Genomic_DNA"/>
</dbReference>
<evidence type="ECO:0000256" key="3">
    <source>
        <dbReference type="ARBA" id="ARBA00023157"/>
    </source>
</evidence>
<dbReference type="PANTHER" id="PTHR11407:SF63">
    <property type="entry name" value="LYSOZYME C"/>
    <property type="match status" value="1"/>
</dbReference>
<dbReference type="InterPro" id="IPR023346">
    <property type="entry name" value="Lysozyme-like_dom_sf"/>
</dbReference>
<comment type="caution">
    <text evidence="6">The sequence shown here is derived from an EMBL/GenBank/DDBJ whole genome shotgun (WGS) entry which is preliminary data.</text>
</comment>
<evidence type="ECO:0000256" key="1">
    <source>
        <dbReference type="ARBA" id="ARBA00012732"/>
    </source>
</evidence>
<evidence type="ECO:0000259" key="5">
    <source>
        <dbReference type="PROSITE" id="PS00128"/>
    </source>
</evidence>
<keyword evidence="2" id="KW-0081">Bacteriolytic enzyme</keyword>
<dbReference type="Proteomes" id="UP001347796">
    <property type="component" value="Unassembled WGS sequence"/>
</dbReference>
<accession>A0AAN8JDT4</accession>
<organism evidence="6 7">
    <name type="scientific">Patella caerulea</name>
    <name type="common">Rayed Mediterranean limpet</name>
    <dbReference type="NCBI Taxonomy" id="87958"/>
    <lineage>
        <taxon>Eukaryota</taxon>
        <taxon>Metazoa</taxon>
        <taxon>Spiralia</taxon>
        <taxon>Lophotrochozoa</taxon>
        <taxon>Mollusca</taxon>
        <taxon>Gastropoda</taxon>
        <taxon>Patellogastropoda</taxon>
        <taxon>Patelloidea</taxon>
        <taxon>Patellidae</taxon>
        <taxon>Patella</taxon>
    </lineage>
</organism>
<dbReference type="GO" id="GO:0031640">
    <property type="term" value="P:killing of cells of another organism"/>
    <property type="evidence" value="ECO:0007669"/>
    <property type="project" value="UniProtKB-KW"/>
</dbReference>
<dbReference type="AlphaFoldDB" id="A0AAN8JDT4"/>
<sequence length="147" mass="16329">MLHVYTMPPFIQLFYISANGKTFTKCSLAQELVRDGVSRGEVHHWVCMAQAESGMSTTASNVNTDGSADHGIFQINDYWNCKPSNGRASKNGCGHPCSDFENSNLRDDVACIKQNLIWHHHDFSGFSYGYRARCKGTTASYLSGCSY</sequence>
<dbReference type="PROSITE" id="PS00128">
    <property type="entry name" value="GLYCOSYL_HYDROL_F22_1"/>
    <property type="match status" value="1"/>
</dbReference>
<evidence type="ECO:0000313" key="7">
    <source>
        <dbReference type="Proteomes" id="UP001347796"/>
    </source>
</evidence>
<evidence type="ECO:0000313" key="6">
    <source>
        <dbReference type="EMBL" id="KAK6176251.1"/>
    </source>
</evidence>
<dbReference type="PANTHER" id="PTHR11407">
    <property type="entry name" value="LYSOZYME C"/>
    <property type="match status" value="1"/>
</dbReference>
<keyword evidence="3" id="KW-1015">Disulfide bond</keyword>
<keyword evidence="2" id="KW-0929">Antimicrobial</keyword>
<keyword evidence="7" id="KW-1185">Reference proteome</keyword>
<dbReference type="GO" id="GO:0003796">
    <property type="term" value="F:lysozyme activity"/>
    <property type="evidence" value="ECO:0007669"/>
    <property type="project" value="UniProtKB-EC"/>
</dbReference>
<gene>
    <name evidence="6" type="ORF">SNE40_014567</name>
</gene>
<dbReference type="InterPro" id="IPR019799">
    <property type="entry name" value="Glyco_hydro_22_CS"/>
</dbReference>
<feature type="domain" description="Glycosyl hydrolases family 22 (GH22)" evidence="5">
    <location>
        <begin position="93"/>
        <end position="111"/>
    </location>
</feature>